<protein>
    <submittedName>
        <fullName evidence="3">Poly-gamma-glutamate synthesis protein (Capsule biosynthesis protein)</fullName>
    </submittedName>
</protein>
<dbReference type="AlphaFoldDB" id="A0A3N1MAE3"/>
<dbReference type="EMBL" id="RJKX01000013">
    <property type="protein sequence ID" value="ROQ00229.1"/>
    <property type="molecule type" value="Genomic_DNA"/>
</dbReference>
<dbReference type="RefSeq" id="WP_123689531.1">
    <property type="nucleotide sequence ID" value="NZ_AP019700.1"/>
</dbReference>
<gene>
    <name evidence="3" type="ORF">EDC65_2025</name>
</gene>
<dbReference type="InterPro" id="IPR029052">
    <property type="entry name" value="Metallo-depent_PP-like"/>
</dbReference>
<evidence type="ECO:0000256" key="1">
    <source>
        <dbReference type="ARBA" id="ARBA00005662"/>
    </source>
</evidence>
<dbReference type="PANTHER" id="PTHR33393:SF13">
    <property type="entry name" value="PGA BIOSYNTHESIS PROTEIN CAPA"/>
    <property type="match status" value="1"/>
</dbReference>
<dbReference type="SUPFAM" id="SSF56300">
    <property type="entry name" value="Metallo-dependent phosphatases"/>
    <property type="match status" value="1"/>
</dbReference>
<name>A0A3N1MAE3_9PROT</name>
<comment type="caution">
    <text evidence="3">The sequence shown here is derived from an EMBL/GenBank/DDBJ whole genome shotgun (WGS) entry which is preliminary data.</text>
</comment>
<comment type="similarity">
    <text evidence="1">Belongs to the CapA family.</text>
</comment>
<feature type="domain" description="Capsule synthesis protein CapA" evidence="2">
    <location>
        <begin position="4"/>
        <end position="262"/>
    </location>
</feature>
<dbReference type="SMART" id="SM00854">
    <property type="entry name" value="PGA_cap"/>
    <property type="match status" value="1"/>
</dbReference>
<sequence>MKRTLFLLGDINFLGVADAAGLFDRVKPALAGADLVFANLECCLFDPPAGYAETRGFYAPARLAAALADLGVDAVGTANNVNVGAAAILGSLAALDGAGIAHAGSGADLAAARAPAIVDGNGLSIGILQRTAVFWRGQPATARGPGVATILGHTAYRPMIEHGHTLTRPGVPPEVVTWADRDGLAAFAADIAALRREAGFVVASCHWGLKHDVLAYMREYAHAAIDAGADIVFGHGPHAPLAIERYRGRTIVYGAGGFSFQAEHGGVALTHWTGLMVRLDLVDDRIQRTSFSFVQRNDANQTVIVPPEGVAEELRLLVASSAPLGAALTVADGCVTVTDR</sequence>
<proteinExistence type="inferred from homology"/>
<dbReference type="Proteomes" id="UP000278222">
    <property type="component" value="Unassembled WGS sequence"/>
</dbReference>
<evidence type="ECO:0000313" key="3">
    <source>
        <dbReference type="EMBL" id="ROQ00229.1"/>
    </source>
</evidence>
<evidence type="ECO:0000313" key="4">
    <source>
        <dbReference type="Proteomes" id="UP000278222"/>
    </source>
</evidence>
<evidence type="ECO:0000259" key="2">
    <source>
        <dbReference type="SMART" id="SM00854"/>
    </source>
</evidence>
<dbReference type="Pfam" id="PF09587">
    <property type="entry name" value="PGA_cap"/>
    <property type="match status" value="1"/>
</dbReference>
<dbReference type="Gene3D" id="3.60.21.10">
    <property type="match status" value="1"/>
</dbReference>
<dbReference type="PANTHER" id="PTHR33393">
    <property type="entry name" value="POLYGLUTAMINE SYNTHESIS ACCESSORY PROTEIN RV0574C-RELATED"/>
    <property type="match status" value="1"/>
</dbReference>
<keyword evidence="4" id="KW-1185">Reference proteome</keyword>
<dbReference type="InterPro" id="IPR019079">
    <property type="entry name" value="Capsule_synth_CapA"/>
</dbReference>
<organism evidence="3 4">
    <name type="scientific">Stella humosa</name>
    <dbReference type="NCBI Taxonomy" id="94"/>
    <lineage>
        <taxon>Bacteria</taxon>
        <taxon>Pseudomonadati</taxon>
        <taxon>Pseudomonadota</taxon>
        <taxon>Alphaproteobacteria</taxon>
        <taxon>Rhodospirillales</taxon>
        <taxon>Stellaceae</taxon>
        <taxon>Stella</taxon>
    </lineage>
</organism>
<accession>A0A3N1MAE3</accession>
<dbReference type="OrthoDB" id="9810718at2"/>
<dbReference type="InterPro" id="IPR052169">
    <property type="entry name" value="CW_Biosynth-Accessory"/>
</dbReference>
<reference evidence="3 4" key="1">
    <citation type="submission" date="2018-11" db="EMBL/GenBank/DDBJ databases">
        <title>Genomic Encyclopedia of Type Strains, Phase IV (KMG-IV): sequencing the most valuable type-strain genomes for metagenomic binning, comparative biology and taxonomic classification.</title>
        <authorList>
            <person name="Goeker M."/>
        </authorList>
    </citation>
    <scope>NUCLEOTIDE SEQUENCE [LARGE SCALE GENOMIC DNA]</scope>
    <source>
        <strain evidence="3 4">DSM 5900</strain>
    </source>
</reference>